<reference evidence="2" key="1">
    <citation type="journal article" date="2020" name="Stud. Mycol.">
        <title>101 Dothideomycetes genomes: a test case for predicting lifestyles and emergence of pathogens.</title>
        <authorList>
            <person name="Haridas S."/>
            <person name="Albert R."/>
            <person name="Binder M."/>
            <person name="Bloem J."/>
            <person name="Labutti K."/>
            <person name="Salamov A."/>
            <person name="Andreopoulos B."/>
            <person name="Baker S."/>
            <person name="Barry K."/>
            <person name="Bills G."/>
            <person name="Bluhm B."/>
            <person name="Cannon C."/>
            <person name="Castanera R."/>
            <person name="Culley D."/>
            <person name="Daum C."/>
            <person name="Ezra D."/>
            <person name="Gonzalez J."/>
            <person name="Henrissat B."/>
            <person name="Kuo A."/>
            <person name="Liang C."/>
            <person name="Lipzen A."/>
            <person name="Lutzoni F."/>
            <person name="Magnuson J."/>
            <person name="Mondo S."/>
            <person name="Nolan M."/>
            <person name="Ohm R."/>
            <person name="Pangilinan J."/>
            <person name="Park H.-J."/>
            <person name="Ramirez L."/>
            <person name="Alfaro M."/>
            <person name="Sun H."/>
            <person name="Tritt A."/>
            <person name="Yoshinaga Y."/>
            <person name="Zwiers L.-H."/>
            <person name="Turgeon B."/>
            <person name="Goodwin S."/>
            <person name="Spatafora J."/>
            <person name="Crous P."/>
            <person name="Grigoriev I."/>
        </authorList>
    </citation>
    <scope>NUCLEOTIDE SEQUENCE</scope>
    <source>
        <strain evidence="2">CBS 123094</strain>
    </source>
</reference>
<evidence type="ECO:0000313" key="3">
    <source>
        <dbReference type="Proteomes" id="UP000799779"/>
    </source>
</evidence>
<dbReference type="AlphaFoldDB" id="A0A6A5WD46"/>
<feature type="region of interest" description="Disordered" evidence="1">
    <location>
        <begin position="125"/>
        <end position="149"/>
    </location>
</feature>
<accession>A0A6A5WD46</accession>
<evidence type="ECO:0000313" key="2">
    <source>
        <dbReference type="EMBL" id="KAF1997055.1"/>
    </source>
</evidence>
<gene>
    <name evidence="2" type="ORF">P154DRAFT_579384</name>
</gene>
<evidence type="ECO:0000256" key="1">
    <source>
        <dbReference type="SAM" id="MobiDB-lite"/>
    </source>
</evidence>
<name>A0A6A5WD46_9PLEO</name>
<sequence>MAICVSAASLPPRTEQSSLETNLTAMGELCGSASYKGSSSMTGLFKNGNLPYGLVGTVNYVTIWNQNCGICSFYNDHVCNPAKLVWFAGPAPRKQIPDATCYICLDVLSSAEDAPVQVEVERAALPSPDDEVKMDPADKRDAIPDELDSGDANKDAAVYCGHAWWDNGSAKPINKNGRCAAFDTPFKYATVENQDCSKCSFWENRDCQGSPQYSGGYGQHTLPNRGSVSYHCI</sequence>
<keyword evidence="3" id="KW-1185">Reference proteome</keyword>
<dbReference type="EMBL" id="ML977618">
    <property type="protein sequence ID" value="KAF1997055.1"/>
    <property type="molecule type" value="Genomic_DNA"/>
</dbReference>
<dbReference type="Proteomes" id="UP000799779">
    <property type="component" value="Unassembled WGS sequence"/>
</dbReference>
<proteinExistence type="predicted"/>
<organism evidence="2 3">
    <name type="scientific">Amniculicola lignicola CBS 123094</name>
    <dbReference type="NCBI Taxonomy" id="1392246"/>
    <lineage>
        <taxon>Eukaryota</taxon>
        <taxon>Fungi</taxon>
        <taxon>Dikarya</taxon>
        <taxon>Ascomycota</taxon>
        <taxon>Pezizomycotina</taxon>
        <taxon>Dothideomycetes</taxon>
        <taxon>Pleosporomycetidae</taxon>
        <taxon>Pleosporales</taxon>
        <taxon>Amniculicolaceae</taxon>
        <taxon>Amniculicola</taxon>
    </lineage>
</organism>
<protein>
    <submittedName>
        <fullName evidence="2">Uncharacterized protein</fullName>
    </submittedName>
</protein>
<feature type="compositionally biased region" description="Basic and acidic residues" evidence="1">
    <location>
        <begin position="130"/>
        <end position="143"/>
    </location>
</feature>